<keyword evidence="2" id="KW-0521">NADP</keyword>
<keyword evidence="3" id="KW-0560">Oxidoreductase</keyword>
<keyword evidence="5" id="KW-1185">Reference proteome</keyword>
<evidence type="ECO:0000313" key="5">
    <source>
        <dbReference type="Proteomes" id="UP000054321"/>
    </source>
</evidence>
<dbReference type="AlphaFoldDB" id="A0A0C3GAR5"/>
<dbReference type="HOGENOM" id="CLU_010194_15_2_1"/>
<dbReference type="OrthoDB" id="294295at2759"/>
<dbReference type="InterPro" id="IPR057571">
    <property type="entry name" value="SDR_PhqE-like"/>
</dbReference>
<proteinExistence type="inferred from homology"/>
<dbReference type="PANTHER" id="PTHR43477">
    <property type="entry name" value="DIHYDROANTICAPSIN 7-DEHYDROGENASE"/>
    <property type="match status" value="1"/>
</dbReference>
<protein>
    <submittedName>
        <fullName evidence="4">Uncharacterized protein</fullName>
    </submittedName>
</protein>
<evidence type="ECO:0000313" key="4">
    <source>
        <dbReference type="EMBL" id="KIM93280.1"/>
    </source>
</evidence>
<dbReference type="InterPro" id="IPR036291">
    <property type="entry name" value="NAD(P)-bd_dom_sf"/>
</dbReference>
<dbReference type="CDD" id="cd05233">
    <property type="entry name" value="SDR_c"/>
    <property type="match status" value="1"/>
</dbReference>
<dbReference type="Pfam" id="PF23441">
    <property type="entry name" value="SDR"/>
    <property type="match status" value="1"/>
</dbReference>
<dbReference type="PRINTS" id="PR00081">
    <property type="entry name" value="GDHRDH"/>
</dbReference>
<dbReference type="GO" id="GO:0016491">
    <property type="term" value="F:oxidoreductase activity"/>
    <property type="evidence" value="ECO:0007669"/>
    <property type="project" value="UniProtKB-KW"/>
</dbReference>
<dbReference type="Proteomes" id="UP000054321">
    <property type="component" value="Unassembled WGS sequence"/>
</dbReference>
<dbReference type="SUPFAM" id="SSF51735">
    <property type="entry name" value="NAD(P)-binding Rossmann-fold domains"/>
    <property type="match status" value="1"/>
</dbReference>
<dbReference type="STRING" id="913774.A0A0C3GAR5"/>
<dbReference type="PANTHER" id="PTHR43477:SF1">
    <property type="entry name" value="DIHYDROANTICAPSIN 7-DEHYDROGENASE"/>
    <property type="match status" value="1"/>
</dbReference>
<dbReference type="InParanoid" id="A0A0C3GAR5"/>
<dbReference type="EMBL" id="KN832897">
    <property type="protein sequence ID" value="KIM93280.1"/>
    <property type="molecule type" value="Genomic_DNA"/>
</dbReference>
<comment type="similarity">
    <text evidence="1">Belongs to the short-chain dehydrogenases/reductases (SDR) family.</text>
</comment>
<reference evidence="4 5" key="1">
    <citation type="submission" date="2014-04" db="EMBL/GenBank/DDBJ databases">
        <authorList>
            <consortium name="DOE Joint Genome Institute"/>
            <person name="Kuo A."/>
            <person name="Martino E."/>
            <person name="Perotto S."/>
            <person name="Kohler A."/>
            <person name="Nagy L.G."/>
            <person name="Floudas D."/>
            <person name="Copeland A."/>
            <person name="Barry K.W."/>
            <person name="Cichocki N."/>
            <person name="Veneault-Fourrey C."/>
            <person name="LaButti K."/>
            <person name="Lindquist E.A."/>
            <person name="Lipzen A."/>
            <person name="Lundell T."/>
            <person name="Morin E."/>
            <person name="Murat C."/>
            <person name="Sun H."/>
            <person name="Tunlid A."/>
            <person name="Henrissat B."/>
            <person name="Grigoriev I.V."/>
            <person name="Hibbett D.S."/>
            <person name="Martin F."/>
            <person name="Nordberg H.P."/>
            <person name="Cantor M.N."/>
            <person name="Hua S.X."/>
        </authorList>
    </citation>
    <scope>NUCLEOTIDE SEQUENCE [LARGE SCALE GENOMIC DNA]</scope>
    <source>
        <strain evidence="4 5">Zn</strain>
    </source>
</reference>
<organism evidence="4 5">
    <name type="scientific">Oidiodendron maius (strain Zn)</name>
    <dbReference type="NCBI Taxonomy" id="913774"/>
    <lineage>
        <taxon>Eukaryota</taxon>
        <taxon>Fungi</taxon>
        <taxon>Dikarya</taxon>
        <taxon>Ascomycota</taxon>
        <taxon>Pezizomycotina</taxon>
        <taxon>Leotiomycetes</taxon>
        <taxon>Leotiomycetes incertae sedis</taxon>
        <taxon>Myxotrichaceae</taxon>
        <taxon>Oidiodendron</taxon>
    </lineage>
</organism>
<dbReference type="InterPro" id="IPR002347">
    <property type="entry name" value="SDR_fam"/>
</dbReference>
<evidence type="ECO:0000256" key="3">
    <source>
        <dbReference type="ARBA" id="ARBA00023002"/>
    </source>
</evidence>
<sequence length="251" mass="26663">MPCIYKQSIVIIGGSSGIGFAVAQLSLKAGVHVAIVSSSPDRIATAVDRLTKEFPDQKISGHTCNLKTENVESDLEKALLEASAAHDNVLFDHIIFSAGDQLRVQSLKDIDVNLIHEAGRVRFVAPLIVAKLAPRFLGNHYSSSLILTSGFISQKPVAGWSVVGSYASGLSAMARNLAVDLKPIRVNLVIHGAVDTELWGPNRETAIAEYAKNSFMGRVATAEEAAEAYIYLMKDTNATGSAVSTNGGGLL</sequence>
<evidence type="ECO:0000256" key="2">
    <source>
        <dbReference type="ARBA" id="ARBA00022857"/>
    </source>
</evidence>
<gene>
    <name evidence="4" type="ORF">OIDMADRAFT_61777</name>
</gene>
<evidence type="ECO:0000256" key="1">
    <source>
        <dbReference type="ARBA" id="ARBA00006484"/>
    </source>
</evidence>
<name>A0A0C3GAR5_OIDMZ</name>
<dbReference type="Gene3D" id="3.40.50.720">
    <property type="entry name" value="NAD(P)-binding Rossmann-like Domain"/>
    <property type="match status" value="1"/>
</dbReference>
<dbReference type="InterPro" id="IPR051122">
    <property type="entry name" value="SDR_DHRS6-like"/>
</dbReference>
<accession>A0A0C3GAR5</accession>
<reference evidence="5" key="2">
    <citation type="submission" date="2015-01" db="EMBL/GenBank/DDBJ databases">
        <title>Evolutionary Origins and Diversification of the Mycorrhizal Mutualists.</title>
        <authorList>
            <consortium name="DOE Joint Genome Institute"/>
            <consortium name="Mycorrhizal Genomics Consortium"/>
            <person name="Kohler A."/>
            <person name="Kuo A."/>
            <person name="Nagy L.G."/>
            <person name="Floudas D."/>
            <person name="Copeland A."/>
            <person name="Barry K.W."/>
            <person name="Cichocki N."/>
            <person name="Veneault-Fourrey C."/>
            <person name="LaButti K."/>
            <person name="Lindquist E.A."/>
            <person name="Lipzen A."/>
            <person name="Lundell T."/>
            <person name="Morin E."/>
            <person name="Murat C."/>
            <person name="Riley R."/>
            <person name="Ohm R."/>
            <person name="Sun H."/>
            <person name="Tunlid A."/>
            <person name="Henrissat B."/>
            <person name="Grigoriev I.V."/>
            <person name="Hibbett D.S."/>
            <person name="Martin F."/>
        </authorList>
    </citation>
    <scope>NUCLEOTIDE SEQUENCE [LARGE SCALE GENOMIC DNA]</scope>
    <source>
        <strain evidence="5">Zn</strain>
    </source>
</reference>